<keyword evidence="9" id="KW-1185">Reference proteome</keyword>
<sequence>MSSQPSMPPFASVPPFSAMPPFPDRPPHSRSPKYGRYLTPMGVTVVIAIFFLILRFSYKLTRKNLGIAFDDTILLTATAISLFLTYDQFGLYFLGFGRDVEHLTPDQMLYDKRKNKLTIILYSVTPLCNALIRCSLAVGYLRVFSIHTSKRFCYPFCGANLAWAACASVASLVQCAPVKGHNNAELSTDCQSAHIVELFLIISNAIFDFIIYVLPVIWLRKIRIPRWKRALLIAVFGSGMSNIGLSAFRISLVAQGILREDKDSKILLANVARIVGTHIGIICACLPYLRFIADVSSLIVSYYKKLRGERNDGSSSNTLMPNNVRAQARSDVLLHGVELKDWV</sequence>
<proteinExistence type="inferred from homology"/>
<dbReference type="InterPro" id="IPR052337">
    <property type="entry name" value="SAT4-like"/>
</dbReference>
<dbReference type="GO" id="GO:0016020">
    <property type="term" value="C:membrane"/>
    <property type="evidence" value="ECO:0007669"/>
    <property type="project" value="UniProtKB-SubCell"/>
</dbReference>
<feature type="domain" description="Rhodopsin" evidence="7">
    <location>
        <begin position="54"/>
        <end position="292"/>
    </location>
</feature>
<protein>
    <recommendedName>
        <fullName evidence="7">Rhodopsin domain-containing protein</fullName>
    </recommendedName>
</protein>
<reference evidence="8" key="1">
    <citation type="journal article" date="2020" name="Stud. Mycol.">
        <title>101 Dothideomycetes genomes: a test case for predicting lifestyles and emergence of pathogens.</title>
        <authorList>
            <person name="Haridas S."/>
            <person name="Albert R."/>
            <person name="Binder M."/>
            <person name="Bloem J."/>
            <person name="Labutti K."/>
            <person name="Salamov A."/>
            <person name="Andreopoulos B."/>
            <person name="Baker S."/>
            <person name="Barry K."/>
            <person name="Bills G."/>
            <person name="Bluhm B."/>
            <person name="Cannon C."/>
            <person name="Castanera R."/>
            <person name="Culley D."/>
            <person name="Daum C."/>
            <person name="Ezra D."/>
            <person name="Gonzalez J."/>
            <person name="Henrissat B."/>
            <person name="Kuo A."/>
            <person name="Liang C."/>
            <person name="Lipzen A."/>
            <person name="Lutzoni F."/>
            <person name="Magnuson J."/>
            <person name="Mondo S."/>
            <person name="Nolan M."/>
            <person name="Ohm R."/>
            <person name="Pangilinan J."/>
            <person name="Park H.-J."/>
            <person name="Ramirez L."/>
            <person name="Alfaro M."/>
            <person name="Sun H."/>
            <person name="Tritt A."/>
            <person name="Yoshinaga Y."/>
            <person name="Zwiers L.-H."/>
            <person name="Turgeon B."/>
            <person name="Goodwin S."/>
            <person name="Spatafora J."/>
            <person name="Crous P."/>
            <person name="Grigoriev I."/>
        </authorList>
    </citation>
    <scope>NUCLEOTIDE SEQUENCE</scope>
    <source>
        <strain evidence="8">CBS 175.79</strain>
    </source>
</reference>
<gene>
    <name evidence="8" type="ORF">BU24DRAFT_454660</name>
</gene>
<evidence type="ECO:0000256" key="6">
    <source>
        <dbReference type="SAM" id="Phobius"/>
    </source>
</evidence>
<evidence type="ECO:0000313" key="8">
    <source>
        <dbReference type="EMBL" id="KAF2011180.1"/>
    </source>
</evidence>
<keyword evidence="3 6" id="KW-1133">Transmembrane helix</keyword>
<feature type="transmembrane region" description="Helical" evidence="6">
    <location>
        <begin position="153"/>
        <end position="173"/>
    </location>
</feature>
<feature type="transmembrane region" description="Helical" evidence="6">
    <location>
        <begin position="231"/>
        <end position="254"/>
    </location>
</feature>
<name>A0A6A5XE54_9PLEO</name>
<feature type="transmembrane region" description="Helical" evidence="6">
    <location>
        <begin position="193"/>
        <end position="219"/>
    </location>
</feature>
<dbReference type="Proteomes" id="UP000799778">
    <property type="component" value="Unassembled WGS sequence"/>
</dbReference>
<feature type="transmembrane region" description="Helical" evidence="6">
    <location>
        <begin position="266"/>
        <end position="289"/>
    </location>
</feature>
<evidence type="ECO:0000256" key="2">
    <source>
        <dbReference type="ARBA" id="ARBA00022692"/>
    </source>
</evidence>
<evidence type="ECO:0000256" key="4">
    <source>
        <dbReference type="ARBA" id="ARBA00023136"/>
    </source>
</evidence>
<evidence type="ECO:0000313" key="9">
    <source>
        <dbReference type="Proteomes" id="UP000799778"/>
    </source>
</evidence>
<evidence type="ECO:0000256" key="1">
    <source>
        <dbReference type="ARBA" id="ARBA00004141"/>
    </source>
</evidence>
<evidence type="ECO:0000256" key="5">
    <source>
        <dbReference type="ARBA" id="ARBA00038359"/>
    </source>
</evidence>
<evidence type="ECO:0000259" key="7">
    <source>
        <dbReference type="Pfam" id="PF20684"/>
    </source>
</evidence>
<dbReference type="PANTHER" id="PTHR33048">
    <property type="entry name" value="PTH11-LIKE INTEGRAL MEMBRANE PROTEIN (AFU_ORTHOLOGUE AFUA_5G11245)"/>
    <property type="match status" value="1"/>
</dbReference>
<keyword evidence="2 6" id="KW-0812">Transmembrane</keyword>
<dbReference type="EMBL" id="ML978075">
    <property type="protein sequence ID" value="KAF2011180.1"/>
    <property type="molecule type" value="Genomic_DNA"/>
</dbReference>
<comment type="similarity">
    <text evidence="5">Belongs to the SAT4 family.</text>
</comment>
<accession>A0A6A5XE54</accession>
<feature type="transmembrane region" description="Helical" evidence="6">
    <location>
        <begin position="65"/>
        <end position="86"/>
    </location>
</feature>
<comment type="subcellular location">
    <subcellularLocation>
        <location evidence="1">Membrane</location>
        <topology evidence="1">Multi-pass membrane protein</topology>
    </subcellularLocation>
</comment>
<dbReference type="Pfam" id="PF20684">
    <property type="entry name" value="Fung_rhodopsin"/>
    <property type="match status" value="1"/>
</dbReference>
<feature type="transmembrane region" description="Helical" evidence="6">
    <location>
        <begin position="119"/>
        <end position="141"/>
    </location>
</feature>
<dbReference type="InterPro" id="IPR049326">
    <property type="entry name" value="Rhodopsin_dom_fungi"/>
</dbReference>
<feature type="transmembrane region" description="Helical" evidence="6">
    <location>
        <begin position="37"/>
        <end position="58"/>
    </location>
</feature>
<organism evidence="8 9">
    <name type="scientific">Aaosphaeria arxii CBS 175.79</name>
    <dbReference type="NCBI Taxonomy" id="1450172"/>
    <lineage>
        <taxon>Eukaryota</taxon>
        <taxon>Fungi</taxon>
        <taxon>Dikarya</taxon>
        <taxon>Ascomycota</taxon>
        <taxon>Pezizomycotina</taxon>
        <taxon>Dothideomycetes</taxon>
        <taxon>Pleosporomycetidae</taxon>
        <taxon>Pleosporales</taxon>
        <taxon>Pleosporales incertae sedis</taxon>
        <taxon>Aaosphaeria</taxon>
    </lineage>
</organism>
<dbReference type="GeneID" id="54288727"/>
<dbReference type="OrthoDB" id="5401779at2759"/>
<dbReference type="RefSeq" id="XP_033379519.1">
    <property type="nucleotide sequence ID" value="XM_033531330.1"/>
</dbReference>
<evidence type="ECO:0000256" key="3">
    <source>
        <dbReference type="ARBA" id="ARBA00022989"/>
    </source>
</evidence>
<dbReference type="AlphaFoldDB" id="A0A6A5XE54"/>
<dbReference type="PANTHER" id="PTHR33048:SF160">
    <property type="entry name" value="SAT4 FAMILY MEMBRANE PROTEIN"/>
    <property type="match status" value="1"/>
</dbReference>
<keyword evidence="4 6" id="KW-0472">Membrane</keyword>